<dbReference type="GO" id="GO:0140359">
    <property type="term" value="F:ABC-type transporter activity"/>
    <property type="evidence" value="ECO:0007669"/>
    <property type="project" value="InterPro"/>
</dbReference>
<dbReference type="PANTHER" id="PTHR30413">
    <property type="entry name" value="INNER MEMBRANE TRANSPORT PERMEASE"/>
    <property type="match status" value="1"/>
</dbReference>
<keyword evidence="5 9" id="KW-0812">Transmembrane</keyword>
<gene>
    <name evidence="11" type="ordered locus">Rta_08890</name>
</gene>
<feature type="transmembrane region" description="Helical" evidence="9">
    <location>
        <begin position="43"/>
        <end position="64"/>
    </location>
</feature>
<feature type="transmembrane region" description="Helical" evidence="9">
    <location>
        <begin position="118"/>
        <end position="141"/>
    </location>
</feature>
<protein>
    <submittedName>
        <fullName evidence="11">Candidate ABC type polysaccharide/polyol phosphate export systems that might be involved in cell envelope biogenesis, permease component</fullName>
    </submittedName>
</protein>
<evidence type="ECO:0000256" key="6">
    <source>
        <dbReference type="ARBA" id="ARBA00022989"/>
    </source>
</evidence>
<keyword evidence="7" id="KW-0625">Polysaccharide transport</keyword>
<comment type="similarity">
    <text evidence="2">Belongs to the ABC-2 integral membrane protein family.</text>
</comment>
<dbReference type="GO" id="GO:0015920">
    <property type="term" value="P:lipopolysaccharide transport"/>
    <property type="evidence" value="ECO:0007669"/>
    <property type="project" value="TreeGrafter"/>
</dbReference>
<keyword evidence="4" id="KW-1003">Cell membrane</keyword>
<evidence type="ECO:0000256" key="8">
    <source>
        <dbReference type="ARBA" id="ARBA00023136"/>
    </source>
</evidence>
<evidence type="ECO:0000256" key="5">
    <source>
        <dbReference type="ARBA" id="ARBA00022692"/>
    </source>
</evidence>
<sequence length="264" mass="29579">MRVLTRNAGLHDIAQAGRALPLIFYLAWSDLQARYRRSALGPWWLTLGTAAGTAGLGLVWSELFKLDRAVFVPALTAGLIMWQLLSGCIVEATTTYWRQGTLIRNVRLPLTLYPLQMVVKHAINFLHVLPVFVAVVFIFDVPVNRNTLLVIPCLAVTLANLVWISMLFSMLGARFRDLEYLLAAAMPILMFLSPVFYRPSYLPISGWLIWLNPFSHFIELVRHPLLGTPPPGHVVLTSLAMLAIGTASTLALFNAKRNRIAYWV</sequence>
<reference evidence="12" key="1">
    <citation type="submission" date="2006-01" db="EMBL/GenBank/DDBJ databases">
        <title>Genome of the cyst-dividing bacterium Ramlibacter tataouinensis.</title>
        <authorList>
            <person name="Barakat M."/>
            <person name="Ortet P."/>
            <person name="De Luca G."/>
            <person name="Jourlin-Castelli C."/>
            <person name="Ansaldi M."/>
            <person name="Py B."/>
            <person name="Fichant G."/>
            <person name="Coutinho P."/>
            <person name="Voulhoux R."/>
            <person name="Bastien O."/>
            <person name="Roy S."/>
            <person name="Marechal E."/>
            <person name="Henrissat B."/>
            <person name="Quentin Y."/>
            <person name="Noirot P."/>
            <person name="Filloux A."/>
            <person name="Mejean V."/>
            <person name="DuBow M."/>
            <person name="Barras F."/>
            <person name="Heulin T."/>
        </authorList>
    </citation>
    <scope>NUCLEOTIDE SEQUENCE [LARGE SCALE GENOMIC DNA]</scope>
    <source>
        <strain evidence="12">ATCC BAA-407 / DSM 14655 / LMG 21543 / TTB310</strain>
    </source>
</reference>
<feature type="domain" description="ABC-2 type transporter transmembrane" evidence="10">
    <location>
        <begin position="23"/>
        <end position="223"/>
    </location>
</feature>
<dbReference type="GO" id="GO:0005886">
    <property type="term" value="C:plasma membrane"/>
    <property type="evidence" value="ECO:0007669"/>
    <property type="project" value="UniProtKB-SubCell"/>
</dbReference>
<feature type="transmembrane region" description="Helical" evidence="9">
    <location>
        <begin position="234"/>
        <end position="253"/>
    </location>
</feature>
<dbReference type="eggNOG" id="COG1682">
    <property type="taxonomic scope" value="Bacteria"/>
</dbReference>
<dbReference type="STRING" id="365046.Rta_08890"/>
<dbReference type="HOGENOM" id="CLU_060703_0_0_4"/>
<keyword evidence="3" id="KW-0813">Transport</keyword>
<evidence type="ECO:0000256" key="1">
    <source>
        <dbReference type="ARBA" id="ARBA00004651"/>
    </source>
</evidence>
<dbReference type="RefSeq" id="WP_013900204.1">
    <property type="nucleotide sequence ID" value="NC_015677.1"/>
</dbReference>
<evidence type="ECO:0000256" key="9">
    <source>
        <dbReference type="SAM" id="Phobius"/>
    </source>
</evidence>
<dbReference type="Pfam" id="PF01061">
    <property type="entry name" value="ABC2_membrane"/>
    <property type="match status" value="1"/>
</dbReference>
<dbReference type="PANTHER" id="PTHR30413:SF10">
    <property type="entry name" value="CAPSULE POLYSACCHARIDE EXPORT INNER-MEMBRANE PROTEIN CTRC"/>
    <property type="match status" value="1"/>
</dbReference>
<keyword evidence="7" id="KW-0762">Sugar transport</keyword>
<dbReference type="GO" id="GO:0015774">
    <property type="term" value="P:polysaccharide transport"/>
    <property type="evidence" value="ECO:0007669"/>
    <property type="project" value="UniProtKB-KW"/>
</dbReference>
<dbReference type="AlphaFoldDB" id="F5XYY3"/>
<dbReference type="Proteomes" id="UP000008385">
    <property type="component" value="Chromosome"/>
</dbReference>
<name>F5XYY3_RAMTT</name>
<evidence type="ECO:0000256" key="4">
    <source>
        <dbReference type="ARBA" id="ARBA00022475"/>
    </source>
</evidence>
<evidence type="ECO:0000256" key="7">
    <source>
        <dbReference type="ARBA" id="ARBA00023047"/>
    </source>
</evidence>
<dbReference type="InterPro" id="IPR013525">
    <property type="entry name" value="ABC2_TM"/>
</dbReference>
<reference evidence="11 12" key="2">
    <citation type="journal article" date="2011" name="PLoS ONE">
        <title>The Cyst-Dividing Bacterium Ramlibacter tataouinensis TTB310 Genome Reveals a Well-Stocked Toolbox for Adaptation to a Desert Environment.</title>
        <authorList>
            <person name="De Luca G."/>
            <person name="Barakat M."/>
            <person name="Ortet P."/>
            <person name="Fochesato S."/>
            <person name="Jourlin-Castelli C."/>
            <person name="Ansaldi M."/>
            <person name="Py B."/>
            <person name="Fichant G."/>
            <person name="Coutinho P.M."/>
            <person name="Voulhoux R."/>
            <person name="Bastien O."/>
            <person name="Marechal E."/>
            <person name="Henrissat B."/>
            <person name="Quentin Y."/>
            <person name="Noirot P."/>
            <person name="Filloux A."/>
            <person name="Mejean V."/>
            <person name="Dubow M.S."/>
            <person name="Barras F."/>
            <person name="Barbe V."/>
            <person name="Weissenbach J."/>
            <person name="Mihalcescu I."/>
            <person name="Vermeglio A."/>
            <person name="Achouak W."/>
            <person name="Heulin T."/>
        </authorList>
    </citation>
    <scope>NUCLEOTIDE SEQUENCE [LARGE SCALE GENOMIC DNA]</scope>
    <source>
        <strain evidence="12">ATCC BAA-407 / DSM 14655 / LMG 21543 / TTB310</strain>
    </source>
</reference>
<dbReference type="OrthoDB" id="9796017at2"/>
<dbReference type="EMBL" id="CP000245">
    <property type="protein sequence ID" value="AEG91971.1"/>
    <property type="molecule type" value="Genomic_DNA"/>
</dbReference>
<evidence type="ECO:0000256" key="3">
    <source>
        <dbReference type="ARBA" id="ARBA00022448"/>
    </source>
</evidence>
<dbReference type="KEGG" id="rta:Rta_08890"/>
<feature type="transmembrane region" description="Helical" evidence="9">
    <location>
        <begin position="180"/>
        <end position="197"/>
    </location>
</feature>
<accession>F5XYY3</accession>
<evidence type="ECO:0000259" key="10">
    <source>
        <dbReference type="Pfam" id="PF01061"/>
    </source>
</evidence>
<comment type="subcellular location">
    <subcellularLocation>
        <location evidence="1">Cell membrane</location>
        <topology evidence="1">Multi-pass membrane protein</topology>
    </subcellularLocation>
</comment>
<keyword evidence="8 9" id="KW-0472">Membrane</keyword>
<organism evidence="11 12">
    <name type="scientific">Ramlibacter tataouinensis (strain ATCC BAA-407 / DSM 14655 / LMG 21543 / TTB310)</name>
    <dbReference type="NCBI Taxonomy" id="365046"/>
    <lineage>
        <taxon>Bacteria</taxon>
        <taxon>Pseudomonadati</taxon>
        <taxon>Pseudomonadota</taxon>
        <taxon>Betaproteobacteria</taxon>
        <taxon>Burkholderiales</taxon>
        <taxon>Comamonadaceae</taxon>
        <taxon>Ramlibacter</taxon>
    </lineage>
</organism>
<proteinExistence type="inferred from homology"/>
<feature type="transmembrane region" description="Helical" evidence="9">
    <location>
        <begin position="147"/>
        <end position="168"/>
    </location>
</feature>
<evidence type="ECO:0000256" key="2">
    <source>
        <dbReference type="ARBA" id="ARBA00007783"/>
    </source>
</evidence>
<feature type="transmembrane region" description="Helical" evidence="9">
    <location>
        <begin position="70"/>
        <end position="97"/>
    </location>
</feature>
<evidence type="ECO:0000313" key="11">
    <source>
        <dbReference type="EMBL" id="AEG91971.1"/>
    </source>
</evidence>
<evidence type="ECO:0000313" key="12">
    <source>
        <dbReference type="Proteomes" id="UP000008385"/>
    </source>
</evidence>
<keyword evidence="6 9" id="KW-1133">Transmembrane helix</keyword>
<keyword evidence="12" id="KW-1185">Reference proteome</keyword>